<keyword evidence="2" id="KW-0812">Transmembrane</keyword>
<reference evidence="3" key="1">
    <citation type="journal article" date="2012" name="Proc. Natl. Acad. Sci. U.S.A.">
        <title>Antigenic diversity is generated by distinct evolutionary mechanisms in African trypanosome species.</title>
        <authorList>
            <person name="Jackson A.P."/>
            <person name="Berry A."/>
            <person name="Aslett M."/>
            <person name="Allison H.C."/>
            <person name="Burton P."/>
            <person name="Vavrova-Anderson J."/>
            <person name="Brown R."/>
            <person name="Browne H."/>
            <person name="Corton N."/>
            <person name="Hauser H."/>
            <person name="Gamble J."/>
            <person name="Gilderthorp R."/>
            <person name="Marcello L."/>
            <person name="McQuillan J."/>
            <person name="Otto T.D."/>
            <person name="Quail M.A."/>
            <person name="Sanders M.J."/>
            <person name="van Tonder A."/>
            <person name="Ginger M.L."/>
            <person name="Field M.C."/>
            <person name="Barry J.D."/>
            <person name="Hertz-Fowler C."/>
            <person name="Berriman M."/>
        </authorList>
    </citation>
    <scope>NUCLEOTIDE SEQUENCE</scope>
    <source>
        <strain evidence="3">IL3000</strain>
    </source>
</reference>
<dbReference type="SUPFAM" id="SSF101898">
    <property type="entry name" value="NHL repeat"/>
    <property type="match status" value="1"/>
</dbReference>
<dbReference type="EMBL" id="HE575324">
    <property type="protein sequence ID" value="CCC94893.1"/>
    <property type="molecule type" value="Genomic_DNA"/>
</dbReference>
<feature type="region of interest" description="Disordered" evidence="1">
    <location>
        <begin position="301"/>
        <end position="375"/>
    </location>
</feature>
<proteinExistence type="predicted"/>
<feature type="compositionally biased region" description="Low complexity" evidence="1">
    <location>
        <begin position="339"/>
        <end position="355"/>
    </location>
</feature>
<evidence type="ECO:0000256" key="2">
    <source>
        <dbReference type="SAM" id="Phobius"/>
    </source>
</evidence>
<organism evidence="3">
    <name type="scientific">Trypanosoma congolense (strain IL3000)</name>
    <dbReference type="NCBI Taxonomy" id="1068625"/>
    <lineage>
        <taxon>Eukaryota</taxon>
        <taxon>Discoba</taxon>
        <taxon>Euglenozoa</taxon>
        <taxon>Kinetoplastea</taxon>
        <taxon>Metakinetoplastina</taxon>
        <taxon>Trypanosomatida</taxon>
        <taxon>Trypanosomatidae</taxon>
        <taxon>Trypanosoma</taxon>
        <taxon>Nannomonas</taxon>
    </lineage>
</organism>
<sequence length="411" mass="43284">MTALPDGAFIFTAGKGNRLHVLGGDLEQEPYIIYGGEVLAYAYCAEEKIVALGLQPQTPKGPGIVRLYEFSGGALGLALGEAPCGNVSQLLWSGKRYLVACGPGGCTIFTWKKELTVLYTDSAVGCFLQSERLGLVYDTPPAVKYFSPDCRRVLSSFKIALKNLQVLSVAGAGYFCFVLYSDGSVQAHYVTKGSAKKLNVFDQMFPVGSTNPITEGSNHQLVACALSSRKVLLGIQGGSCVHKLEYKGEKILVDSTQEYLPSPYALLGISPDGLRCLAVEVSRGFHRSLSLTFNGVKVTGRPKVAKESNGTKAQSGKGGAMEPLLSGRDRTRKVSLPRGASSATTTTTTTATATATGGGPGKTASIPRPTKVDNSVLRGNGHSALKSGCILALAGASFALAFVVLRRVSSR</sequence>
<dbReference type="AlphaFoldDB" id="G0UZS4"/>
<keyword evidence="2" id="KW-1133">Transmembrane helix</keyword>
<gene>
    <name evidence="3" type="ORF">TCIL3000_11_2870</name>
</gene>
<evidence type="ECO:0000256" key="1">
    <source>
        <dbReference type="SAM" id="MobiDB-lite"/>
    </source>
</evidence>
<keyword evidence="2" id="KW-0472">Membrane</keyword>
<evidence type="ECO:0000313" key="3">
    <source>
        <dbReference type="EMBL" id="CCC94893.1"/>
    </source>
</evidence>
<feature type="transmembrane region" description="Helical" evidence="2">
    <location>
        <begin position="384"/>
        <end position="405"/>
    </location>
</feature>
<dbReference type="VEuPathDB" id="TriTrypDB:TcIL3000.11.2870"/>
<accession>G0UZS4</accession>
<protein>
    <submittedName>
        <fullName evidence="3">Uncharacterized protein TCIL3000_11_2870</fullName>
    </submittedName>
</protein>
<name>G0UZS4_TRYCI</name>